<protein>
    <submittedName>
        <fullName evidence="1">Heme utilization cystosolic carrier protein HutX</fullName>
    </submittedName>
</protein>
<dbReference type="SUPFAM" id="SSF144064">
    <property type="entry name" value="Heme iron utilization protein-like"/>
    <property type="match status" value="1"/>
</dbReference>
<keyword evidence="2" id="KW-1185">Reference proteome</keyword>
<dbReference type="AlphaFoldDB" id="A0A2U1U2X7"/>
<accession>A0A2U1U2X7</accession>
<dbReference type="PIRSF" id="PIRSF030840">
    <property type="entry name" value="DUF1008"/>
    <property type="match status" value="1"/>
</dbReference>
<evidence type="ECO:0000313" key="2">
    <source>
        <dbReference type="Proteomes" id="UP000296159"/>
    </source>
</evidence>
<dbReference type="CDD" id="cd16829">
    <property type="entry name" value="ChuX_HutX-like"/>
    <property type="match status" value="1"/>
</dbReference>
<evidence type="ECO:0000313" key="1">
    <source>
        <dbReference type="EMBL" id="PWC16011.1"/>
    </source>
</evidence>
<sequence length="176" mass="19621">MPKNTPTNWRRTMTLHELLATEPDGALEDIASQYDTSLFNVVEALPAAQRTLVAGERFDQVWEAIAGWGEVTLISHTADAILEFKSELPSGTHRHGYFNLRGRNGLGGHIRAVNCRHIAFIERKFMAMDTASVVFFNAAGAAMFKIFLGRDSHRQLLATQVEAFRTLALELQPEPV</sequence>
<dbReference type="Proteomes" id="UP000296159">
    <property type="component" value="Unassembled WGS sequence"/>
</dbReference>
<dbReference type="InterPro" id="IPR010413">
    <property type="entry name" value="HutX-like"/>
</dbReference>
<dbReference type="InterPro" id="IPR053733">
    <property type="entry name" value="Heme_Transport_Util_sf"/>
</dbReference>
<organism evidence="1 2">
    <name type="scientific">Brenneria corticis</name>
    <dbReference type="NCBI Taxonomy" id="2173106"/>
    <lineage>
        <taxon>Bacteria</taxon>
        <taxon>Pseudomonadati</taxon>
        <taxon>Pseudomonadota</taxon>
        <taxon>Gammaproteobacteria</taxon>
        <taxon>Enterobacterales</taxon>
        <taxon>Pectobacteriaceae</taxon>
        <taxon>Brenneria</taxon>
    </lineage>
</organism>
<dbReference type="Gene3D" id="3.40.1570.10">
    <property type="entry name" value="HemS/ChuS/ChuX like domains"/>
    <property type="match status" value="1"/>
</dbReference>
<proteinExistence type="predicted"/>
<comment type="caution">
    <text evidence="1">The sequence shown here is derived from an EMBL/GenBank/DDBJ whole genome shotgun (WGS) entry which is preliminary data.</text>
</comment>
<gene>
    <name evidence="1" type="primary">hutX</name>
    <name evidence="1" type="ORF">DDT56_10895</name>
</gene>
<name>A0A2U1U2X7_9GAMM</name>
<reference evidence="1 2" key="1">
    <citation type="submission" date="2018-04" db="EMBL/GenBank/DDBJ databases">
        <title>Brenneria corticis sp.nov.</title>
        <authorList>
            <person name="Li Y."/>
        </authorList>
    </citation>
    <scope>NUCLEOTIDE SEQUENCE [LARGE SCALE GENOMIC DNA]</scope>
    <source>
        <strain evidence="1 2">CFCC 11842</strain>
    </source>
</reference>
<dbReference type="Pfam" id="PF06228">
    <property type="entry name" value="ChuX_HutX"/>
    <property type="match status" value="1"/>
</dbReference>
<dbReference type="NCBIfam" id="TIGR04108">
    <property type="entry name" value="HutX"/>
    <property type="match status" value="1"/>
</dbReference>
<dbReference type="EMBL" id="QDKH01000010">
    <property type="protein sequence ID" value="PWC16011.1"/>
    <property type="molecule type" value="Genomic_DNA"/>
</dbReference>